<evidence type="ECO:0000256" key="1">
    <source>
        <dbReference type="ARBA" id="ARBA00022485"/>
    </source>
</evidence>
<dbReference type="FunFam" id="3.20.20.20:FF:000001">
    <property type="entry name" value="4-hydroxy-3-methylbut-2-en-1-yl diphosphate synthase (flavodoxin)"/>
    <property type="match status" value="1"/>
</dbReference>
<feature type="binding site" evidence="7">
    <location>
        <position position="278"/>
    </location>
    <ligand>
        <name>[4Fe-4S] cluster</name>
        <dbReference type="ChEBI" id="CHEBI:49883"/>
    </ligand>
</feature>
<keyword evidence="1 7" id="KW-0004">4Fe-4S</keyword>
<proteinExistence type="inferred from homology"/>
<dbReference type="PIRSF" id="PIRSF004640">
    <property type="entry name" value="IspG"/>
    <property type="match status" value="1"/>
</dbReference>
<keyword evidence="11" id="KW-1185">Reference proteome</keyword>
<keyword evidence="5 7" id="KW-0411">Iron-sulfur</keyword>
<feature type="binding site" evidence="7">
    <location>
        <position position="320"/>
    </location>
    <ligand>
        <name>[4Fe-4S] cluster</name>
        <dbReference type="ChEBI" id="CHEBI:49883"/>
    </ligand>
</feature>
<dbReference type="SUPFAM" id="SSF56014">
    <property type="entry name" value="Nitrite and sulphite reductase 4Fe-4S domain-like"/>
    <property type="match status" value="1"/>
</dbReference>
<dbReference type="GO" id="GO:0016114">
    <property type="term" value="P:terpenoid biosynthetic process"/>
    <property type="evidence" value="ECO:0007669"/>
    <property type="project" value="InterPro"/>
</dbReference>
<evidence type="ECO:0000256" key="3">
    <source>
        <dbReference type="ARBA" id="ARBA00023002"/>
    </source>
</evidence>
<dbReference type="EC" id="1.17.7.3" evidence="7"/>
<organism evidence="10 11">
    <name type="scientific">Phenylobacterium kunshanense</name>
    <dbReference type="NCBI Taxonomy" id="1445034"/>
    <lineage>
        <taxon>Bacteria</taxon>
        <taxon>Pseudomonadati</taxon>
        <taxon>Pseudomonadota</taxon>
        <taxon>Alphaproteobacteria</taxon>
        <taxon>Caulobacterales</taxon>
        <taxon>Caulobacteraceae</taxon>
        <taxon>Phenylobacterium</taxon>
    </lineage>
</organism>
<dbReference type="InterPro" id="IPR016425">
    <property type="entry name" value="IspG_bac"/>
</dbReference>
<dbReference type="UniPathway" id="UPA00056">
    <property type="reaction ID" value="UER00096"/>
</dbReference>
<dbReference type="InterPro" id="IPR058579">
    <property type="entry name" value="IspG_C"/>
</dbReference>
<dbReference type="GO" id="GO:0046429">
    <property type="term" value="F:4-hydroxy-3-methylbut-2-en-1-yl diphosphate synthase activity (ferredoxin)"/>
    <property type="evidence" value="ECO:0007669"/>
    <property type="project" value="UniProtKB-UniRule"/>
</dbReference>
<comment type="similarity">
    <text evidence="7">Belongs to the IspG family.</text>
</comment>
<keyword evidence="6 7" id="KW-0414">Isoprene biosynthesis</keyword>
<dbReference type="Gene3D" id="3.20.20.20">
    <property type="entry name" value="Dihydropteroate synthase-like"/>
    <property type="match status" value="1"/>
</dbReference>
<evidence type="ECO:0000256" key="5">
    <source>
        <dbReference type="ARBA" id="ARBA00023014"/>
    </source>
</evidence>
<gene>
    <name evidence="7" type="primary">ispG</name>
    <name evidence="10" type="ORF">DJ019_15125</name>
</gene>
<dbReference type="OrthoDB" id="9803214at2"/>
<feature type="binding site" evidence="7">
    <location>
        <position position="281"/>
    </location>
    <ligand>
        <name>[4Fe-4S] cluster</name>
        <dbReference type="ChEBI" id="CHEBI:49883"/>
    </ligand>
</feature>
<evidence type="ECO:0000313" key="11">
    <source>
        <dbReference type="Proteomes" id="UP000249524"/>
    </source>
</evidence>
<protein>
    <recommendedName>
        <fullName evidence="7">4-hydroxy-3-methylbut-2-en-1-yl diphosphate synthase (flavodoxin)</fullName>
        <ecNumber evidence="7">1.17.7.3</ecNumber>
    </recommendedName>
    <alternativeName>
        <fullName evidence="7">1-hydroxy-2-methyl-2-(E)-butenyl 4-diphosphate synthase</fullName>
    </alternativeName>
</protein>
<comment type="caution">
    <text evidence="10">The sequence shown here is derived from an EMBL/GenBank/DDBJ whole genome shotgun (WGS) entry which is preliminary data.</text>
</comment>
<evidence type="ECO:0000313" key="10">
    <source>
        <dbReference type="EMBL" id="RAK63593.1"/>
    </source>
</evidence>
<dbReference type="SUPFAM" id="SSF51604">
    <property type="entry name" value="Enolase C-terminal domain-like"/>
    <property type="match status" value="1"/>
</dbReference>
<comment type="function">
    <text evidence="7">Converts 2C-methyl-D-erythritol 2,4-cyclodiphosphate (ME-2,4cPP) into 1-hydroxy-2-methyl-2-(E)-butenyl 4-diphosphate.</text>
</comment>
<comment type="cofactor">
    <cofactor evidence="7">
        <name>[4Fe-4S] cluster</name>
        <dbReference type="ChEBI" id="CHEBI:49883"/>
    </cofactor>
    <text evidence="7">Binds 1 [4Fe-4S] cluster.</text>
</comment>
<dbReference type="AlphaFoldDB" id="A0A328B8W4"/>
<dbReference type="InterPro" id="IPR004588">
    <property type="entry name" value="IspG_bac-typ"/>
</dbReference>
<dbReference type="Proteomes" id="UP000249524">
    <property type="component" value="Unassembled WGS sequence"/>
</dbReference>
<dbReference type="GO" id="GO:0051539">
    <property type="term" value="F:4 iron, 4 sulfur cluster binding"/>
    <property type="evidence" value="ECO:0007669"/>
    <property type="project" value="UniProtKB-UniRule"/>
</dbReference>
<feature type="domain" description="IspG TIM-barrel" evidence="8">
    <location>
        <begin position="21"/>
        <end position="259"/>
    </location>
</feature>
<comment type="catalytic activity">
    <reaction evidence="7">
        <text>(2E)-4-hydroxy-3-methylbut-2-enyl diphosphate + oxidized [flavodoxin] + H2O + 2 H(+) = 2-C-methyl-D-erythritol 2,4-cyclic diphosphate + reduced [flavodoxin]</text>
        <dbReference type="Rhea" id="RHEA:43604"/>
        <dbReference type="Rhea" id="RHEA-COMP:10622"/>
        <dbReference type="Rhea" id="RHEA-COMP:10623"/>
        <dbReference type="ChEBI" id="CHEBI:15377"/>
        <dbReference type="ChEBI" id="CHEBI:15378"/>
        <dbReference type="ChEBI" id="CHEBI:57618"/>
        <dbReference type="ChEBI" id="CHEBI:58210"/>
        <dbReference type="ChEBI" id="CHEBI:58483"/>
        <dbReference type="ChEBI" id="CHEBI:128753"/>
        <dbReference type="EC" id="1.17.7.3"/>
    </reaction>
</comment>
<evidence type="ECO:0000256" key="7">
    <source>
        <dbReference type="HAMAP-Rule" id="MF_00159"/>
    </source>
</evidence>
<dbReference type="EMBL" id="QFYS01000007">
    <property type="protein sequence ID" value="RAK63593.1"/>
    <property type="molecule type" value="Genomic_DNA"/>
</dbReference>
<dbReference type="InterPro" id="IPR011005">
    <property type="entry name" value="Dihydropteroate_synth-like_sf"/>
</dbReference>
<evidence type="ECO:0000259" key="9">
    <source>
        <dbReference type="Pfam" id="PF26540"/>
    </source>
</evidence>
<dbReference type="GO" id="GO:0141197">
    <property type="term" value="F:4-hydroxy-3-methylbut-2-enyl-diphosphate synthase activity (flavodoxin)"/>
    <property type="evidence" value="ECO:0007669"/>
    <property type="project" value="UniProtKB-EC"/>
</dbReference>
<dbReference type="GO" id="GO:0005506">
    <property type="term" value="F:iron ion binding"/>
    <property type="evidence" value="ECO:0007669"/>
    <property type="project" value="InterPro"/>
</dbReference>
<dbReference type="GO" id="GO:0019288">
    <property type="term" value="P:isopentenyl diphosphate biosynthetic process, methylerythritol 4-phosphate pathway"/>
    <property type="evidence" value="ECO:0007669"/>
    <property type="project" value="UniProtKB-UniRule"/>
</dbReference>
<dbReference type="RefSeq" id="WP_111276903.1">
    <property type="nucleotide sequence ID" value="NZ_QFYS01000007.1"/>
</dbReference>
<keyword evidence="4 7" id="KW-0408">Iron</keyword>
<dbReference type="NCBIfam" id="TIGR00612">
    <property type="entry name" value="ispG_gcpE"/>
    <property type="match status" value="1"/>
</dbReference>
<dbReference type="InterPro" id="IPR045854">
    <property type="entry name" value="NO2/SO3_Rdtase_4Fe4S_sf"/>
</dbReference>
<dbReference type="Pfam" id="PF26540">
    <property type="entry name" value="GcpE_C"/>
    <property type="match status" value="1"/>
</dbReference>
<keyword evidence="3 7" id="KW-0560">Oxidoreductase</keyword>
<dbReference type="Gene3D" id="3.30.413.10">
    <property type="entry name" value="Sulfite Reductase Hemoprotein, domain 1"/>
    <property type="match status" value="1"/>
</dbReference>
<reference evidence="10 11" key="1">
    <citation type="submission" date="2018-05" db="EMBL/GenBank/DDBJ databases">
        <authorList>
            <person name="Lanie J.A."/>
            <person name="Ng W.-L."/>
            <person name="Kazmierczak K.M."/>
            <person name="Andrzejewski T.M."/>
            <person name="Davidsen T.M."/>
            <person name="Wayne K.J."/>
            <person name="Tettelin H."/>
            <person name="Glass J.I."/>
            <person name="Rusch D."/>
            <person name="Podicherti R."/>
            <person name="Tsui H.-C.T."/>
            <person name="Winkler M.E."/>
        </authorList>
    </citation>
    <scope>NUCLEOTIDE SEQUENCE [LARGE SCALE GENOMIC DNA]</scope>
    <source>
        <strain evidence="10 11">BUT-10</strain>
    </source>
</reference>
<feature type="domain" description="IspG C-terminal" evidence="9">
    <location>
        <begin position="274"/>
        <end position="362"/>
    </location>
</feature>
<evidence type="ECO:0000256" key="2">
    <source>
        <dbReference type="ARBA" id="ARBA00022723"/>
    </source>
</evidence>
<dbReference type="InterPro" id="IPR036849">
    <property type="entry name" value="Enolase-like_C_sf"/>
</dbReference>
<name>A0A328B8W4_9CAUL</name>
<evidence type="ECO:0000256" key="6">
    <source>
        <dbReference type="ARBA" id="ARBA00023229"/>
    </source>
</evidence>
<evidence type="ECO:0000259" key="8">
    <source>
        <dbReference type="Pfam" id="PF04551"/>
    </source>
</evidence>
<dbReference type="PANTHER" id="PTHR30454">
    <property type="entry name" value="4-HYDROXY-3-METHYLBUT-2-EN-1-YL DIPHOSPHATE SYNTHASE"/>
    <property type="match status" value="1"/>
</dbReference>
<dbReference type="NCBIfam" id="NF001540">
    <property type="entry name" value="PRK00366.1"/>
    <property type="match status" value="1"/>
</dbReference>
<sequence length="381" mass="40308">MTAADHTSVRPWRAIDRRKSRKIRVGAVEVGGDAPITVQSMTNTVTADAAATIDQIRRLEEAGADIVRVSCPDEDSTAAFTQIAKAAKVPLVADIHFHYRRGIEAAEAGAACLRINPGNIGSPARVREVVQAARDHGCSMRIGVNAGSLERELLEKYGEPCPDAMVESALNHARILQDHDFHEFKISVKASDAFMTVAAYQQLAEAIDCPLHLGVTEAGALRTGTVKSAIGIGSLLWAGIGDTIRVSLAADPVEEIKVGFDILKSLGLRHRGVNIIACPSCARQGFNVIQTVEALEQRLAHISTPMSLSIIGCVVNGPGEALMTDVGFTGGGKGSGMVYLAGKPDHKMDNDRMVEHIVELVEAKAAELAAARAAGVAEAAE</sequence>
<dbReference type="InterPro" id="IPR058578">
    <property type="entry name" value="IspG_TIM"/>
</dbReference>
<dbReference type="HAMAP" id="MF_00159">
    <property type="entry name" value="IspG"/>
    <property type="match status" value="1"/>
</dbReference>
<dbReference type="Pfam" id="PF04551">
    <property type="entry name" value="GcpE"/>
    <property type="match status" value="1"/>
</dbReference>
<dbReference type="PANTHER" id="PTHR30454:SF0">
    <property type="entry name" value="4-HYDROXY-3-METHYLBUT-2-EN-1-YL DIPHOSPHATE SYNTHASE (FERREDOXIN), CHLOROPLASTIC"/>
    <property type="match status" value="1"/>
</dbReference>
<evidence type="ECO:0000256" key="4">
    <source>
        <dbReference type="ARBA" id="ARBA00023004"/>
    </source>
</evidence>
<comment type="pathway">
    <text evidence="7">Isoprenoid biosynthesis; isopentenyl diphosphate biosynthesis via DXP pathway; isopentenyl diphosphate from 1-deoxy-D-xylulose 5-phosphate: step 5/6.</text>
</comment>
<accession>A0A328B8W4</accession>
<keyword evidence="2 7" id="KW-0479">Metal-binding</keyword>
<feature type="binding site" evidence="7">
    <location>
        <position position="313"/>
    </location>
    <ligand>
        <name>[4Fe-4S] cluster</name>
        <dbReference type="ChEBI" id="CHEBI:49883"/>
    </ligand>
</feature>